<dbReference type="Proteomes" id="UP001157418">
    <property type="component" value="Unassembled WGS sequence"/>
</dbReference>
<evidence type="ECO:0000313" key="1">
    <source>
        <dbReference type="EMBL" id="CAH1436711.1"/>
    </source>
</evidence>
<reference evidence="1 2" key="1">
    <citation type="submission" date="2022-01" db="EMBL/GenBank/DDBJ databases">
        <authorList>
            <person name="Xiong W."/>
            <person name="Schranz E."/>
        </authorList>
    </citation>
    <scope>NUCLEOTIDE SEQUENCE [LARGE SCALE GENOMIC DNA]</scope>
</reference>
<evidence type="ECO:0008006" key="3">
    <source>
        <dbReference type="Google" id="ProtNLM"/>
    </source>
</evidence>
<proteinExistence type="predicted"/>
<sequence length="144" mass="16566">MKFPTVAGEEPQVQEMRRAEVAIIATPSMGNLIPAVEFATHLINHHRSRISVVILAISMPQRPILDDYIQSRISNQQIRFIQLHHVDSPPPDQYSSGIEFISLYIENHKPIIKQTLKPPPNYCFRLGTCATCRIVRRYVLHFHD</sequence>
<gene>
    <name evidence="1" type="ORF">LVIROSA_LOCUS23073</name>
</gene>
<evidence type="ECO:0000313" key="2">
    <source>
        <dbReference type="Proteomes" id="UP001157418"/>
    </source>
</evidence>
<organism evidence="1 2">
    <name type="scientific">Lactuca virosa</name>
    <dbReference type="NCBI Taxonomy" id="75947"/>
    <lineage>
        <taxon>Eukaryota</taxon>
        <taxon>Viridiplantae</taxon>
        <taxon>Streptophyta</taxon>
        <taxon>Embryophyta</taxon>
        <taxon>Tracheophyta</taxon>
        <taxon>Spermatophyta</taxon>
        <taxon>Magnoliopsida</taxon>
        <taxon>eudicotyledons</taxon>
        <taxon>Gunneridae</taxon>
        <taxon>Pentapetalae</taxon>
        <taxon>asterids</taxon>
        <taxon>campanulids</taxon>
        <taxon>Asterales</taxon>
        <taxon>Asteraceae</taxon>
        <taxon>Cichorioideae</taxon>
        <taxon>Cichorieae</taxon>
        <taxon>Lactucinae</taxon>
        <taxon>Lactuca</taxon>
    </lineage>
</organism>
<dbReference type="SUPFAM" id="SSF53756">
    <property type="entry name" value="UDP-Glycosyltransferase/glycogen phosphorylase"/>
    <property type="match status" value="1"/>
</dbReference>
<dbReference type="Gene3D" id="3.40.50.2000">
    <property type="entry name" value="Glycogen Phosphorylase B"/>
    <property type="match status" value="1"/>
</dbReference>
<keyword evidence="2" id="KW-1185">Reference proteome</keyword>
<name>A0AAU9NG84_9ASTR</name>
<comment type="caution">
    <text evidence="1">The sequence shown here is derived from an EMBL/GenBank/DDBJ whole genome shotgun (WGS) entry which is preliminary data.</text>
</comment>
<dbReference type="EMBL" id="CAKMRJ010004445">
    <property type="protein sequence ID" value="CAH1436711.1"/>
    <property type="molecule type" value="Genomic_DNA"/>
</dbReference>
<protein>
    <recommendedName>
        <fullName evidence="3">Flavoprotein domain-containing protein</fullName>
    </recommendedName>
</protein>
<dbReference type="AlphaFoldDB" id="A0AAU9NG84"/>
<accession>A0AAU9NG84</accession>